<feature type="domain" description="Calcineurin-like phosphoesterase N-terminal" evidence="4">
    <location>
        <begin position="56"/>
        <end position="116"/>
    </location>
</feature>
<dbReference type="InterPro" id="IPR032285">
    <property type="entry name" value="Metallophos_N"/>
</dbReference>
<dbReference type="InterPro" id="IPR004843">
    <property type="entry name" value="Calcineurin-like_PHP"/>
</dbReference>
<dbReference type="EMBL" id="CP029843">
    <property type="protein sequence ID" value="AWV07595.1"/>
    <property type="molecule type" value="Genomic_DNA"/>
</dbReference>
<protein>
    <submittedName>
        <fullName evidence="5">Calcineurin phosphoesterase</fullName>
    </submittedName>
</protein>
<dbReference type="InterPro" id="IPR032288">
    <property type="entry name" value="Metallophos_C"/>
</dbReference>
<evidence type="ECO:0000313" key="5">
    <source>
        <dbReference type="EMBL" id="AWV07595.1"/>
    </source>
</evidence>
<evidence type="ECO:0000259" key="4">
    <source>
        <dbReference type="Pfam" id="PF16371"/>
    </source>
</evidence>
<proteinExistence type="predicted"/>
<dbReference type="Gene3D" id="3.60.21.10">
    <property type="match status" value="1"/>
</dbReference>
<dbReference type="Pfam" id="PF00149">
    <property type="entry name" value="Metallophos"/>
    <property type="match status" value="1"/>
</dbReference>
<reference evidence="5 6" key="1">
    <citation type="submission" date="2018-05" db="EMBL/GenBank/DDBJ databases">
        <title>The complete genome of Lysobacter maris HZ9B, a marine bacterium antagonistic against terrestrial plant pathogens.</title>
        <authorList>
            <person name="Zhang X.-Q."/>
        </authorList>
    </citation>
    <scope>NUCLEOTIDE SEQUENCE [LARGE SCALE GENOMIC DNA]</scope>
    <source>
        <strain evidence="5 6">HZ9B</strain>
    </source>
</reference>
<dbReference type="Gene3D" id="2.60.40.10">
    <property type="entry name" value="Immunoglobulins"/>
    <property type="match status" value="1"/>
</dbReference>
<dbReference type="SUPFAM" id="SSF117074">
    <property type="entry name" value="Hypothetical protein PA1324"/>
    <property type="match status" value="1"/>
</dbReference>
<dbReference type="InterPro" id="IPR051918">
    <property type="entry name" value="STPP_CPPED1"/>
</dbReference>
<evidence type="ECO:0000313" key="6">
    <source>
        <dbReference type="Proteomes" id="UP000249447"/>
    </source>
</evidence>
<feature type="domain" description="Calcineurin-like phosphoesterase" evidence="2">
    <location>
        <begin position="155"/>
        <end position="350"/>
    </location>
</feature>
<evidence type="ECO:0000259" key="3">
    <source>
        <dbReference type="Pfam" id="PF16370"/>
    </source>
</evidence>
<keyword evidence="1" id="KW-0732">Signal</keyword>
<organism evidence="5 6">
    <name type="scientific">Marilutibacter maris</name>
    <dbReference type="NCBI Taxonomy" id="1605891"/>
    <lineage>
        <taxon>Bacteria</taxon>
        <taxon>Pseudomonadati</taxon>
        <taxon>Pseudomonadota</taxon>
        <taxon>Gammaproteobacteria</taxon>
        <taxon>Lysobacterales</taxon>
        <taxon>Lysobacteraceae</taxon>
        <taxon>Marilutibacter</taxon>
    </lineage>
</organism>
<evidence type="ECO:0000256" key="1">
    <source>
        <dbReference type="SAM" id="SignalP"/>
    </source>
</evidence>
<dbReference type="InterPro" id="IPR029052">
    <property type="entry name" value="Metallo-depent_PP-like"/>
</dbReference>
<name>A0A2U9T8A1_9GAMM</name>
<dbReference type="Pfam" id="PF16371">
    <property type="entry name" value="MetallophosN"/>
    <property type="match status" value="1"/>
</dbReference>
<feature type="chain" id="PRO_5015918956" evidence="1">
    <location>
        <begin position="31"/>
        <end position="561"/>
    </location>
</feature>
<evidence type="ECO:0000259" key="2">
    <source>
        <dbReference type="Pfam" id="PF00149"/>
    </source>
</evidence>
<sequence>MMASNLPRATRALSGLAGLTVLLASLSPTALQARAHDCAEGYVYLDADRDGHRDPGEAGVAGVKVSDGVAIVETDAEGRYRLPAVDGRSRFVIKPPDHAVPMRSNGLPDYWDNLQRRPGPALKYGGVPVAGDGCRDFALWPARDGAAAPAGALDVLVFGDPQPKSRIDVDYYRRDIVEPLLAASTTPGRADAALGISLGDIVNDDLSLYPAMNAVTARMGIPWLHVPGNHDLDFDAADDAASLSTFRHHFGPDSFAWEEPQASFVVLDDVVYRPGQSPRYIGGLRESQFEFLRQYLAGARRDRLLVIAVHIPFFDPVPGQESFRRADRERLFAMLEPFAQVLLLSAHSHMQQHVWHGPDSGWHGAKPLHEYNVGATCGSFWSGVKDAQGIPDTTMRDGTPNGYARLRVPAHEPGGRPGYALRWKVARLPADSEGMTDAIALHAPKVLRRGAWPGYGLYANVFMGDAGTRVEFRIDDGEWQPMRRVLRPDPRVLAENAADDAAEALRGYDRQSDAEISSHLWRASLPTDLDAGEHRVEVRAFDRWQGEQRASTGYRLDEARP</sequence>
<dbReference type="PANTHER" id="PTHR43143">
    <property type="entry name" value="METALLOPHOSPHOESTERASE, CALCINEURIN SUPERFAMILY"/>
    <property type="match status" value="1"/>
</dbReference>
<feature type="signal peptide" evidence="1">
    <location>
        <begin position="1"/>
        <end position="30"/>
    </location>
</feature>
<dbReference type="InterPro" id="IPR013783">
    <property type="entry name" value="Ig-like_fold"/>
</dbReference>
<dbReference type="PANTHER" id="PTHR43143:SF6">
    <property type="entry name" value="BLL3016 PROTEIN"/>
    <property type="match status" value="1"/>
</dbReference>
<dbReference type="SUPFAM" id="SSF56300">
    <property type="entry name" value="Metallo-dependent phosphatases"/>
    <property type="match status" value="1"/>
</dbReference>
<dbReference type="Pfam" id="PF16370">
    <property type="entry name" value="MetallophosC"/>
    <property type="match status" value="1"/>
</dbReference>
<feature type="domain" description="Calcineurin-like phosphoesterase C-terminal" evidence="3">
    <location>
        <begin position="370"/>
        <end position="544"/>
    </location>
</feature>
<dbReference type="GO" id="GO:0016787">
    <property type="term" value="F:hydrolase activity"/>
    <property type="evidence" value="ECO:0007669"/>
    <property type="project" value="InterPro"/>
</dbReference>
<dbReference type="Proteomes" id="UP000249447">
    <property type="component" value="Chromosome"/>
</dbReference>
<gene>
    <name evidence="5" type="ORF">C9I47_1906</name>
</gene>
<accession>A0A2U9T8A1</accession>
<dbReference type="AlphaFoldDB" id="A0A2U9T8A1"/>
<dbReference type="RefSeq" id="WP_223250096.1">
    <property type="nucleotide sequence ID" value="NZ_CP029843.1"/>
</dbReference>
<dbReference type="KEGG" id="lmb:C9I47_1906"/>
<keyword evidence="6" id="KW-1185">Reference proteome</keyword>